<feature type="domain" description="PKD" evidence="1">
    <location>
        <begin position="409"/>
        <end position="454"/>
    </location>
</feature>
<dbReference type="PROSITE" id="PS51257">
    <property type="entry name" value="PROKAR_LIPOPROTEIN"/>
    <property type="match status" value="1"/>
</dbReference>
<evidence type="ECO:0000259" key="1">
    <source>
        <dbReference type="PROSITE" id="PS50093"/>
    </source>
</evidence>
<dbReference type="PROSITE" id="PS50093">
    <property type="entry name" value="PKD"/>
    <property type="match status" value="3"/>
</dbReference>
<dbReference type="PANTHER" id="PTHR36842">
    <property type="entry name" value="PROTEIN TOLB HOMOLOG"/>
    <property type="match status" value="1"/>
</dbReference>
<dbReference type="SUPFAM" id="SSF49299">
    <property type="entry name" value="PKD domain"/>
    <property type="match status" value="3"/>
</dbReference>
<dbReference type="RefSeq" id="WP_168551897.1">
    <property type="nucleotide sequence ID" value="NZ_JAAWWL010000001.1"/>
</dbReference>
<dbReference type="InterPro" id="IPR022409">
    <property type="entry name" value="PKD/Chitinase_dom"/>
</dbReference>
<feature type="domain" description="PKD" evidence="1">
    <location>
        <begin position="71"/>
        <end position="125"/>
    </location>
</feature>
<sequence>MKYIINFLRKIKPMAITMFIGAIVMSCVGDELFRDELPGANSKIDEIFPAANFSYASSSDDFRIINFTNLSSEASTYSWDFGNGNTSEEQDPSFTFAAGEGTYPVTLTAIDGNGMTGSVTIDVIVVEGPFQPIINEAGFEDDTLPEGGGDGRDSWRNNALGGVIQITGSPVTFGDQGAKLPVPARDRIGYQEITVEPDTNYDLSFWYTMLSGSSDPRLIVSVLGVTDNGGTFETAEDVANGTIASVTVTNDEEPDVYIQQKLSFNSGTNNSVAIFFTNGEVECRLDDFTIEVGAVGAVPPSVGFEALQSEANFLEYSFVNASTGATSYEWDFGDGNSSTEESPTHVYMTADTYTVTLVATNDAGLSNNLSQTITILAPVTAAFTSQVDENDYRTYTFTDASEGAASLLWEFGDGFQFTGMNPTHTYDEDGTYEVKLTATSITGNTSVATETIVVAEGFVVQVLNGTFDEFTVNTGDNADAWDMTPNSTVVDNNGNTVDSPYDPLWDNGALDSWLNDFFNDSSEQPASTSDGANGTRGGKLNEASRRLYQVVQVQQGSTYNFSIDTRSEAAGVNTEVYILNTQIEDELGINASSSDPAIDAYFEITNDFNTDKSVFTTSTFSFTASTNQIVIYVRALNAVDSSNEVFIDNVAITND</sequence>
<dbReference type="Proteomes" id="UP000718451">
    <property type="component" value="Unassembled WGS sequence"/>
</dbReference>
<evidence type="ECO:0000313" key="3">
    <source>
        <dbReference type="Proteomes" id="UP000718451"/>
    </source>
</evidence>
<name>A0ABX1GRT1_9FLAO</name>
<dbReference type="Gene3D" id="2.60.40.10">
    <property type="entry name" value="Immunoglobulins"/>
    <property type="match status" value="3"/>
</dbReference>
<keyword evidence="3" id="KW-1185">Reference proteome</keyword>
<dbReference type="Gene3D" id="2.60.120.260">
    <property type="entry name" value="Galactose-binding domain-like"/>
    <property type="match status" value="2"/>
</dbReference>
<dbReference type="CDD" id="cd00146">
    <property type="entry name" value="PKD"/>
    <property type="match status" value="3"/>
</dbReference>
<reference evidence="2 3" key="1">
    <citation type="submission" date="2020-04" db="EMBL/GenBank/DDBJ databases">
        <authorList>
            <person name="Yoon J."/>
        </authorList>
    </citation>
    <scope>NUCLEOTIDE SEQUENCE [LARGE SCALE GENOMIC DNA]</scope>
    <source>
        <strain evidence="2 3">DJ-13</strain>
    </source>
</reference>
<dbReference type="InterPro" id="IPR013783">
    <property type="entry name" value="Ig-like_fold"/>
</dbReference>
<dbReference type="PANTHER" id="PTHR36842:SF1">
    <property type="entry name" value="PROTEIN TOLB"/>
    <property type="match status" value="1"/>
</dbReference>
<proteinExistence type="predicted"/>
<feature type="domain" description="PKD" evidence="1">
    <location>
        <begin position="320"/>
        <end position="382"/>
    </location>
</feature>
<protein>
    <submittedName>
        <fullName evidence="2">PKD domain-containing protein</fullName>
    </submittedName>
</protein>
<accession>A0ABX1GRT1</accession>
<evidence type="ECO:0000313" key="2">
    <source>
        <dbReference type="EMBL" id="NKI31746.1"/>
    </source>
</evidence>
<comment type="caution">
    <text evidence="2">The sequence shown here is derived from an EMBL/GenBank/DDBJ whole genome shotgun (WGS) entry which is preliminary data.</text>
</comment>
<dbReference type="EMBL" id="JAAWWL010000001">
    <property type="protein sequence ID" value="NKI31746.1"/>
    <property type="molecule type" value="Genomic_DNA"/>
</dbReference>
<dbReference type="Pfam" id="PF18911">
    <property type="entry name" value="PKD_4"/>
    <property type="match status" value="3"/>
</dbReference>
<gene>
    <name evidence="2" type="ORF">HCU67_07285</name>
</gene>
<dbReference type="InterPro" id="IPR035986">
    <property type="entry name" value="PKD_dom_sf"/>
</dbReference>
<dbReference type="InterPro" id="IPR000601">
    <property type="entry name" value="PKD_dom"/>
</dbReference>
<dbReference type="SMART" id="SM00089">
    <property type="entry name" value="PKD"/>
    <property type="match status" value="3"/>
</dbReference>
<organism evidence="2 3">
    <name type="scientific">Croceivirga thetidis</name>
    <dbReference type="NCBI Taxonomy" id="2721623"/>
    <lineage>
        <taxon>Bacteria</taxon>
        <taxon>Pseudomonadati</taxon>
        <taxon>Bacteroidota</taxon>
        <taxon>Flavobacteriia</taxon>
        <taxon>Flavobacteriales</taxon>
        <taxon>Flavobacteriaceae</taxon>
        <taxon>Croceivirga</taxon>
    </lineage>
</organism>